<comment type="caution">
    <text evidence="3">The sequence shown here is derived from an EMBL/GenBank/DDBJ whole genome shotgun (WGS) entry which is preliminary data.</text>
</comment>
<evidence type="ECO:0000313" key="3">
    <source>
        <dbReference type="EMBL" id="KAK3249430.1"/>
    </source>
</evidence>
<dbReference type="PANTHER" id="PTHR22929:SF0">
    <property type="entry name" value="TRANSCRIPTION FACTOR TFIIIB COMPONENT B'' HOMOLOG"/>
    <property type="match status" value="1"/>
</dbReference>
<reference evidence="3 4" key="1">
    <citation type="journal article" date="2015" name="Genome Biol. Evol.">
        <title>Comparative Genomics of a Bacterivorous Green Alga Reveals Evolutionary Causalities and Consequences of Phago-Mixotrophic Mode of Nutrition.</title>
        <authorList>
            <person name="Burns J.A."/>
            <person name="Paasch A."/>
            <person name="Narechania A."/>
            <person name="Kim E."/>
        </authorList>
    </citation>
    <scope>NUCLEOTIDE SEQUENCE [LARGE SCALE GENOMIC DNA]</scope>
    <source>
        <strain evidence="3 4">PLY_AMNH</strain>
    </source>
</reference>
<gene>
    <name evidence="3" type="ORF">CYMTET_41140</name>
</gene>
<dbReference type="InterPro" id="IPR001005">
    <property type="entry name" value="SANT/Myb"/>
</dbReference>
<organism evidence="3 4">
    <name type="scientific">Cymbomonas tetramitiformis</name>
    <dbReference type="NCBI Taxonomy" id="36881"/>
    <lineage>
        <taxon>Eukaryota</taxon>
        <taxon>Viridiplantae</taxon>
        <taxon>Chlorophyta</taxon>
        <taxon>Pyramimonadophyceae</taxon>
        <taxon>Pyramimonadales</taxon>
        <taxon>Pyramimonadaceae</taxon>
        <taxon>Cymbomonas</taxon>
    </lineage>
</organism>
<dbReference type="Proteomes" id="UP001190700">
    <property type="component" value="Unassembled WGS sequence"/>
</dbReference>
<feature type="domain" description="Myb-like" evidence="2">
    <location>
        <begin position="689"/>
        <end position="737"/>
    </location>
</feature>
<dbReference type="InterPro" id="IPR009057">
    <property type="entry name" value="Homeodomain-like_sf"/>
</dbReference>
<evidence type="ECO:0000313" key="4">
    <source>
        <dbReference type="Proteomes" id="UP001190700"/>
    </source>
</evidence>
<evidence type="ECO:0000256" key="1">
    <source>
        <dbReference type="SAM" id="MobiDB-lite"/>
    </source>
</evidence>
<feature type="region of interest" description="Disordered" evidence="1">
    <location>
        <begin position="1"/>
        <end position="564"/>
    </location>
</feature>
<sequence length="798" mass="85050">MSFNLDALDNLDAVTAGSNRTSKFAAKFKPRQKPRVSLAKKAATSTPANVSGDGEPSKKTQPAPSEGQARASSSHQEDSRAVSGVPRAPQGLVEESGSVPERPASLDSVKQTLSNKRLPIPDGQSKEATAAPPATTTKEASASDNAIETLLEPKQTRPASRPELDSRTRGETLNVRGEVHEEEPASQAASTTSRVNRYEANDTSKKGAQTTKEAAEGSHGLSASLSQGPATGARRGAVEPEPTHRPAAIQARVKPRGFSDTTSAGQGQQQFTEPEQARQGERGAEHVAIRKEKQGVSEPLADKAPASILPSEQAATRRPDDVAAVVLREAPGTVPTHDAVQPGTEAAASRPAPIEFWAEVPDLNAVPDQNSVDGTTDNQGPGRGPDLNSVGGTTNNQGPGRGGGRSRGRGSRPRGRGRGPGRGKGQSGATAEPALSQEPGARTEDGPSVEAETEVHGDVAKKKPGRKRKDPEGPTEGVKAAEKTKKQPRKRKQKDLPEGERGEEGLAAATQGEGSGREGRGGEGRGVVATIERGRGRGRAGTGRGRGRRTRVQSGEAGAAEDEFDLEGMSLREIIQRFTGKDKDIAAERQKTRKREQLEEAAREKDMAVAAASAIEAGPSGGGAGELESQSFMAPQLQIDPITGEMTLITDSLTVQTQDASANGGLESYRRVEETTTFLNSSSFTNRLKPERWSKEETDKFYEMIKKFGTDLTLINIHFPNRQRPQLKRKFKIEDKQNPARMSDAIACSMHRGDSEQQVVNYQDALLKFKENQQQKQAISLNAVAHADAEAVDEDYVV</sequence>
<dbReference type="GO" id="GO:0000126">
    <property type="term" value="C:transcription factor TFIIIB complex"/>
    <property type="evidence" value="ECO:0007669"/>
    <property type="project" value="TreeGrafter"/>
</dbReference>
<dbReference type="InterPro" id="IPR039467">
    <property type="entry name" value="TFIIIB_B''_Myb"/>
</dbReference>
<dbReference type="GO" id="GO:0070898">
    <property type="term" value="P:RNA polymerase III preinitiation complex assembly"/>
    <property type="evidence" value="ECO:0007669"/>
    <property type="project" value="TreeGrafter"/>
</dbReference>
<keyword evidence="4" id="KW-1185">Reference proteome</keyword>
<feature type="compositionally biased region" description="Basic and acidic residues" evidence="1">
    <location>
        <begin position="275"/>
        <end position="295"/>
    </location>
</feature>
<evidence type="ECO:0000259" key="2">
    <source>
        <dbReference type="SMART" id="SM00717"/>
    </source>
</evidence>
<proteinExistence type="predicted"/>
<dbReference type="CDD" id="cd00167">
    <property type="entry name" value="SANT"/>
    <property type="match status" value="1"/>
</dbReference>
<name>A0AAE0F3Y4_9CHLO</name>
<dbReference type="SMART" id="SM00717">
    <property type="entry name" value="SANT"/>
    <property type="match status" value="1"/>
</dbReference>
<feature type="compositionally biased region" description="Basic and acidic residues" evidence="1">
    <location>
        <begin position="494"/>
        <end position="504"/>
    </location>
</feature>
<dbReference type="EMBL" id="LGRX02027337">
    <property type="protein sequence ID" value="KAK3249430.1"/>
    <property type="molecule type" value="Genomic_DNA"/>
</dbReference>
<dbReference type="PANTHER" id="PTHR22929">
    <property type="entry name" value="RNA POLYMERASE III TRANSCRIPTION INITIATION FACTOR B"/>
    <property type="match status" value="1"/>
</dbReference>
<feature type="compositionally biased region" description="Low complexity" evidence="1">
    <location>
        <begin position="126"/>
        <end position="142"/>
    </location>
</feature>
<dbReference type="Pfam" id="PF15963">
    <property type="entry name" value="Myb_DNA-bind_7"/>
    <property type="match status" value="1"/>
</dbReference>
<feature type="compositionally biased region" description="Basic and acidic residues" evidence="1">
    <location>
        <begin position="196"/>
        <end position="205"/>
    </location>
</feature>
<accession>A0AAE0F3Y4</accession>
<feature type="compositionally biased region" description="Basic residues" evidence="1">
    <location>
        <begin position="404"/>
        <end position="421"/>
    </location>
</feature>
<dbReference type="AlphaFoldDB" id="A0AAE0F3Y4"/>
<feature type="compositionally biased region" description="Polar residues" evidence="1">
    <location>
        <begin position="259"/>
        <end position="273"/>
    </location>
</feature>
<feature type="compositionally biased region" description="Polar residues" evidence="1">
    <location>
        <begin position="367"/>
        <end position="379"/>
    </location>
</feature>
<dbReference type="Gene3D" id="1.10.10.60">
    <property type="entry name" value="Homeodomain-like"/>
    <property type="match status" value="1"/>
</dbReference>
<dbReference type="GO" id="GO:0001156">
    <property type="term" value="F:TFIIIC-class transcription factor complex binding"/>
    <property type="evidence" value="ECO:0007669"/>
    <property type="project" value="TreeGrafter"/>
</dbReference>
<dbReference type="SUPFAM" id="SSF46689">
    <property type="entry name" value="Homeodomain-like"/>
    <property type="match status" value="1"/>
</dbReference>
<feature type="compositionally biased region" description="Basic and acidic residues" evidence="1">
    <location>
        <begin position="160"/>
        <end position="170"/>
    </location>
</feature>
<protein>
    <recommendedName>
        <fullName evidence="2">Myb-like domain-containing protein</fullName>
    </recommendedName>
</protein>